<dbReference type="Gene3D" id="3.60.160.10">
    <property type="entry name" value="Mitochondrial biogenesis AIM24"/>
    <property type="match status" value="1"/>
</dbReference>
<sequence>MKYEITGDNLQMVTLRLAPEESIYAEAGAMVNMSGNVEMTTNMKGGLFKGIRRMIGGESLFMTEFSPKGGEGFVSFAGNVPGKIVPLHLNGNDFIAQKDAFLCSEQGIDLDITFTKKIRSGFFGGEGFILQRLSGSGTAFLHCCGDVVEMTLKPGEVVRVETGLVVGFDTSVEYSIEVAGGVRTVFFSGEGLFLTTLKGPGRVILQSMDIAKLAASLVPYLPRQQTSGR</sequence>
<organism evidence="1">
    <name type="scientific">hydrocarbon metagenome</name>
    <dbReference type="NCBI Taxonomy" id="938273"/>
    <lineage>
        <taxon>unclassified sequences</taxon>
        <taxon>metagenomes</taxon>
        <taxon>ecological metagenomes</taxon>
    </lineage>
</organism>
<dbReference type="InterPro" id="IPR002838">
    <property type="entry name" value="AIM24"/>
</dbReference>
<dbReference type="NCBIfam" id="TIGR00266">
    <property type="entry name" value="TIGR00266 family protein"/>
    <property type="match status" value="1"/>
</dbReference>
<accession>A0A0W8FGE7</accession>
<dbReference type="InterPro" id="IPR016031">
    <property type="entry name" value="Trp_RNA-bd_attenuator-like_dom"/>
</dbReference>
<dbReference type="PANTHER" id="PTHR43657">
    <property type="entry name" value="TRYPTOPHAN RNA-BINDING ATTENUATOR PROTEIN-LIKE PROTEIN"/>
    <property type="match status" value="1"/>
</dbReference>
<comment type="caution">
    <text evidence="1">The sequence shown here is derived from an EMBL/GenBank/DDBJ whole genome shotgun (WGS) entry which is preliminary data.</text>
</comment>
<evidence type="ECO:0000313" key="1">
    <source>
        <dbReference type="EMBL" id="KUG19967.1"/>
    </source>
</evidence>
<evidence type="ECO:0008006" key="2">
    <source>
        <dbReference type="Google" id="ProtNLM"/>
    </source>
</evidence>
<protein>
    <recommendedName>
        <fullName evidence="2">DUF124 domain-containing protein</fullName>
    </recommendedName>
</protein>
<dbReference type="AlphaFoldDB" id="A0A0W8FGE7"/>
<dbReference type="Pfam" id="PF01987">
    <property type="entry name" value="AIM24"/>
    <property type="match status" value="1"/>
</dbReference>
<gene>
    <name evidence="1" type="ORF">ASZ90_010303</name>
</gene>
<dbReference type="PANTHER" id="PTHR43657:SF1">
    <property type="entry name" value="ALTERED INHERITANCE OF MITOCHONDRIA PROTEIN 24, MITOCHONDRIAL"/>
    <property type="match status" value="1"/>
</dbReference>
<proteinExistence type="predicted"/>
<dbReference type="SUPFAM" id="SSF51219">
    <property type="entry name" value="TRAP-like"/>
    <property type="match status" value="1"/>
</dbReference>
<name>A0A0W8FGE7_9ZZZZ</name>
<reference evidence="1" key="1">
    <citation type="journal article" date="2015" name="Proc. Natl. Acad. Sci. U.S.A.">
        <title>Networks of energetic and metabolic interactions define dynamics in microbial communities.</title>
        <authorList>
            <person name="Embree M."/>
            <person name="Liu J.K."/>
            <person name="Al-Bassam M.M."/>
            <person name="Zengler K."/>
        </authorList>
    </citation>
    <scope>NUCLEOTIDE SEQUENCE</scope>
</reference>
<dbReference type="InterPro" id="IPR036983">
    <property type="entry name" value="AIM24_sf"/>
</dbReference>
<dbReference type="EMBL" id="LNQE01001240">
    <property type="protein sequence ID" value="KUG19967.1"/>
    <property type="molecule type" value="Genomic_DNA"/>
</dbReference>